<feature type="transmembrane region" description="Helical" evidence="6">
    <location>
        <begin position="291"/>
        <end position="319"/>
    </location>
</feature>
<evidence type="ECO:0000256" key="2">
    <source>
        <dbReference type="ARBA" id="ARBA00022475"/>
    </source>
</evidence>
<evidence type="ECO:0000256" key="4">
    <source>
        <dbReference type="ARBA" id="ARBA00022989"/>
    </source>
</evidence>
<feature type="transmembrane region" description="Helical" evidence="6">
    <location>
        <begin position="237"/>
        <end position="254"/>
    </location>
</feature>
<gene>
    <name evidence="7" type="ORF">FHR38_004970</name>
</gene>
<feature type="transmembrane region" description="Helical" evidence="6">
    <location>
        <begin position="325"/>
        <end position="347"/>
    </location>
</feature>
<dbReference type="InterPro" id="IPR050833">
    <property type="entry name" value="Poly_Biosynth_Transport"/>
</dbReference>
<keyword evidence="2" id="KW-1003">Cell membrane</keyword>
<evidence type="ECO:0000313" key="7">
    <source>
        <dbReference type="EMBL" id="MBB4961237.1"/>
    </source>
</evidence>
<sequence>MTSGRRWTVALLTSSGAIQAGTNALAALLASSLLGPHGRGLMVLGTTMASIAALLAGMGTGPALRACLPTATRVRRRRLLATFTQWSMLAVVVAAGLAAIGSVLSARVIDPELAEPRFLVAIAVVTVGHVALVQFPDLWYAAGRFRAGGSWAAAVAAGGLAGVLGGAVTARSAWVLLLAQGVGMLVVAAVQTAHLSVVKLLAARAGDRTELSSLLCSGGWALGLTTGLAVTLAADRYALGAFAGPATVGVYSVASSLSGMPRLIPTALGQILNREVASGGGRGVALRARRLAVWSAIVLGLGVAAGGWLLIVPVFGAGFADARPLLLVLLVAEVAFAPFAVASRALLGGGWMGTAGVLGVGSGVAAAGVFAVGVRLWGAYGAALASVALYGGMSLVSWRLLRRRLAVAERVADRMATEAAKPTLAVKS</sequence>
<feature type="transmembrane region" description="Helical" evidence="6">
    <location>
        <begin position="354"/>
        <end position="374"/>
    </location>
</feature>
<dbReference type="PANTHER" id="PTHR30250:SF26">
    <property type="entry name" value="PSMA PROTEIN"/>
    <property type="match status" value="1"/>
</dbReference>
<feature type="transmembrane region" description="Helical" evidence="6">
    <location>
        <begin position="42"/>
        <end position="65"/>
    </location>
</feature>
<evidence type="ECO:0000256" key="5">
    <source>
        <dbReference type="ARBA" id="ARBA00023136"/>
    </source>
</evidence>
<proteinExistence type="predicted"/>
<accession>A0A7W7SUJ1</accession>
<evidence type="ECO:0000256" key="6">
    <source>
        <dbReference type="SAM" id="Phobius"/>
    </source>
</evidence>
<protein>
    <submittedName>
        <fullName evidence="7">O-antigen/teichoic acid export membrane protein</fullName>
    </submittedName>
</protein>
<organism evidence="7 8">
    <name type="scientific">Micromonospora polyrhachis</name>
    <dbReference type="NCBI Taxonomy" id="1282883"/>
    <lineage>
        <taxon>Bacteria</taxon>
        <taxon>Bacillati</taxon>
        <taxon>Actinomycetota</taxon>
        <taxon>Actinomycetes</taxon>
        <taxon>Micromonosporales</taxon>
        <taxon>Micromonosporaceae</taxon>
        <taxon>Micromonospora</taxon>
    </lineage>
</organism>
<dbReference type="PANTHER" id="PTHR30250">
    <property type="entry name" value="PST FAMILY PREDICTED COLANIC ACID TRANSPORTER"/>
    <property type="match status" value="1"/>
</dbReference>
<dbReference type="GO" id="GO:0005886">
    <property type="term" value="C:plasma membrane"/>
    <property type="evidence" value="ECO:0007669"/>
    <property type="project" value="UniProtKB-SubCell"/>
</dbReference>
<feature type="transmembrane region" description="Helical" evidence="6">
    <location>
        <begin position="380"/>
        <end position="401"/>
    </location>
</feature>
<keyword evidence="5 6" id="KW-0472">Membrane</keyword>
<dbReference type="AlphaFoldDB" id="A0A7W7SUJ1"/>
<comment type="caution">
    <text evidence="7">The sequence shown here is derived from an EMBL/GenBank/DDBJ whole genome shotgun (WGS) entry which is preliminary data.</text>
</comment>
<evidence type="ECO:0000256" key="1">
    <source>
        <dbReference type="ARBA" id="ARBA00004651"/>
    </source>
</evidence>
<dbReference type="Proteomes" id="UP000578819">
    <property type="component" value="Unassembled WGS sequence"/>
</dbReference>
<reference evidence="7 8" key="1">
    <citation type="submission" date="2020-08" db="EMBL/GenBank/DDBJ databases">
        <title>Sequencing the genomes of 1000 actinobacteria strains.</title>
        <authorList>
            <person name="Klenk H.-P."/>
        </authorList>
    </citation>
    <scope>NUCLEOTIDE SEQUENCE [LARGE SCALE GENOMIC DNA]</scope>
    <source>
        <strain evidence="7 8">DSM 45886</strain>
    </source>
</reference>
<feature type="transmembrane region" description="Helical" evidence="6">
    <location>
        <begin position="214"/>
        <end position="231"/>
    </location>
</feature>
<evidence type="ECO:0000313" key="8">
    <source>
        <dbReference type="Proteomes" id="UP000578819"/>
    </source>
</evidence>
<keyword evidence="8" id="KW-1185">Reference proteome</keyword>
<dbReference type="RefSeq" id="WP_184536866.1">
    <property type="nucleotide sequence ID" value="NZ_JACHJW010000001.1"/>
</dbReference>
<feature type="transmembrane region" description="Helical" evidence="6">
    <location>
        <begin position="151"/>
        <end position="168"/>
    </location>
</feature>
<comment type="subcellular location">
    <subcellularLocation>
        <location evidence="1">Cell membrane</location>
        <topology evidence="1">Multi-pass membrane protein</topology>
    </subcellularLocation>
</comment>
<feature type="transmembrane region" description="Helical" evidence="6">
    <location>
        <begin position="118"/>
        <end position="139"/>
    </location>
</feature>
<keyword evidence="3 6" id="KW-0812">Transmembrane</keyword>
<dbReference type="EMBL" id="JACHJW010000001">
    <property type="protein sequence ID" value="MBB4961237.1"/>
    <property type="molecule type" value="Genomic_DNA"/>
</dbReference>
<name>A0A7W7SUJ1_9ACTN</name>
<feature type="transmembrane region" description="Helical" evidence="6">
    <location>
        <begin position="86"/>
        <end position="106"/>
    </location>
</feature>
<keyword evidence="4 6" id="KW-1133">Transmembrane helix</keyword>
<feature type="transmembrane region" description="Helical" evidence="6">
    <location>
        <begin position="174"/>
        <end position="202"/>
    </location>
</feature>
<evidence type="ECO:0000256" key="3">
    <source>
        <dbReference type="ARBA" id="ARBA00022692"/>
    </source>
</evidence>